<proteinExistence type="predicted"/>
<dbReference type="InterPro" id="IPR037923">
    <property type="entry name" value="HTH-like"/>
</dbReference>
<organism evidence="5">
    <name type="scientific">uncultured Dysgonomonas sp</name>
    <dbReference type="NCBI Taxonomy" id="206096"/>
    <lineage>
        <taxon>Bacteria</taxon>
        <taxon>Pseudomonadati</taxon>
        <taxon>Bacteroidota</taxon>
        <taxon>Bacteroidia</taxon>
        <taxon>Bacteroidales</taxon>
        <taxon>Dysgonomonadaceae</taxon>
        <taxon>Dysgonomonas</taxon>
        <taxon>environmental samples</taxon>
    </lineage>
</organism>
<dbReference type="Gene3D" id="1.10.10.60">
    <property type="entry name" value="Homeodomain-like"/>
    <property type="match status" value="1"/>
</dbReference>
<dbReference type="SMART" id="SM00342">
    <property type="entry name" value="HTH_ARAC"/>
    <property type="match status" value="1"/>
</dbReference>
<gene>
    <name evidence="5" type="ORF">KL86DYS2_10916</name>
</gene>
<dbReference type="InterPro" id="IPR018060">
    <property type="entry name" value="HTH_AraC"/>
</dbReference>
<evidence type="ECO:0000256" key="3">
    <source>
        <dbReference type="ARBA" id="ARBA00023163"/>
    </source>
</evidence>
<dbReference type="SUPFAM" id="SSF51215">
    <property type="entry name" value="Regulatory protein AraC"/>
    <property type="match status" value="1"/>
</dbReference>
<dbReference type="AlphaFoldDB" id="A0A212J8E8"/>
<accession>A0A212J8E8</accession>
<dbReference type="GO" id="GO:0003700">
    <property type="term" value="F:DNA-binding transcription factor activity"/>
    <property type="evidence" value="ECO:0007669"/>
    <property type="project" value="InterPro"/>
</dbReference>
<dbReference type="SUPFAM" id="SSF46689">
    <property type="entry name" value="Homeodomain-like"/>
    <property type="match status" value="1"/>
</dbReference>
<keyword evidence="3" id="KW-0804">Transcription</keyword>
<dbReference type="PANTHER" id="PTHR43280:SF32">
    <property type="entry name" value="TRANSCRIPTIONAL REGULATORY PROTEIN"/>
    <property type="match status" value="1"/>
</dbReference>
<dbReference type="RefSeq" id="WP_183307735.1">
    <property type="nucleotide sequence ID" value="NZ_LT599021.1"/>
</dbReference>
<evidence type="ECO:0000256" key="1">
    <source>
        <dbReference type="ARBA" id="ARBA00023015"/>
    </source>
</evidence>
<feature type="domain" description="HTH araC/xylS-type" evidence="4">
    <location>
        <begin position="190"/>
        <end position="288"/>
    </location>
</feature>
<dbReference type="GO" id="GO:0043565">
    <property type="term" value="F:sequence-specific DNA binding"/>
    <property type="evidence" value="ECO:0007669"/>
    <property type="project" value="InterPro"/>
</dbReference>
<keyword evidence="1" id="KW-0805">Transcription regulation</keyword>
<reference evidence="5" key="1">
    <citation type="submission" date="2016-04" db="EMBL/GenBank/DDBJ databases">
        <authorList>
            <person name="Evans L.H."/>
            <person name="Alamgir A."/>
            <person name="Owens N."/>
            <person name="Weber N.D."/>
            <person name="Virtaneva K."/>
            <person name="Barbian K."/>
            <person name="Babar A."/>
            <person name="Rosenke K."/>
        </authorList>
    </citation>
    <scope>NUCLEOTIDE SEQUENCE</scope>
    <source>
        <strain evidence="5">86-2</strain>
    </source>
</reference>
<protein>
    <recommendedName>
        <fullName evidence="4">HTH araC/xylS-type domain-containing protein</fullName>
    </recommendedName>
</protein>
<dbReference type="InterPro" id="IPR009057">
    <property type="entry name" value="Homeodomain-like_sf"/>
</dbReference>
<name>A0A212J8E8_9BACT</name>
<dbReference type="PRINTS" id="PR00032">
    <property type="entry name" value="HTHARAC"/>
</dbReference>
<evidence type="ECO:0000313" key="5">
    <source>
        <dbReference type="EMBL" id="SBV95475.1"/>
    </source>
</evidence>
<dbReference type="PANTHER" id="PTHR43280">
    <property type="entry name" value="ARAC-FAMILY TRANSCRIPTIONAL REGULATOR"/>
    <property type="match status" value="1"/>
</dbReference>
<evidence type="ECO:0000259" key="4">
    <source>
        <dbReference type="PROSITE" id="PS01124"/>
    </source>
</evidence>
<dbReference type="InterPro" id="IPR020449">
    <property type="entry name" value="Tscrpt_reg_AraC-type_HTH"/>
</dbReference>
<dbReference type="Pfam" id="PF12833">
    <property type="entry name" value="HTH_18"/>
    <property type="match status" value="1"/>
</dbReference>
<dbReference type="PROSITE" id="PS01124">
    <property type="entry name" value="HTH_ARAC_FAMILY_2"/>
    <property type="match status" value="1"/>
</dbReference>
<evidence type="ECO:0000256" key="2">
    <source>
        <dbReference type="ARBA" id="ARBA00023125"/>
    </source>
</evidence>
<dbReference type="EMBL" id="FLUL01000001">
    <property type="protein sequence ID" value="SBV95475.1"/>
    <property type="molecule type" value="Genomic_DNA"/>
</dbReference>
<keyword evidence="2" id="KW-0238">DNA-binding</keyword>
<sequence length="288" mass="33530">MKIQNIRSVVLPKEFSFYSNLNKEQIEKYKYPARLNAGLFMIILKGRCDMSINLENYTITEESIVTVFPNSIIQMNNYSDEFDAYYLVMIPGYMNNIGLIQSIMPHLSTIMDNPVLNIESKADRDLFLDYCKIFQRIYERQQSNPATEVIQGLMSTLIYGLLRIWEIKLKKSSKHGDDKGIRNRKETIYHQFIQCLLKNYREERIISFYADKLCISAKYLSVAIKEVRGKSALDLINEAVILDAKAQLKNSDLTILQISDTLNFTNPSFFAKYFKKHTGMTPKEYRIS</sequence>